<feature type="compositionally biased region" description="Polar residues" evidence="1">
    <location>
        <begin position="227"/>
        <end position="237"/>
    </location>
</feature>
<dbReference type="Proteomes" id="UP001250214">
    <property type="component" value="Unassembled WGS sequence"/>
</dbReference>
<dbReference type="Pfam" id="PF02698">
    <property type="entry name" value="DUF218"/>
    <property type="match status" value="1"/>
</dbReference>
<evidence type="ECO:0000313" key="3">
    <source>
        <dbReference type="EMBL" id="MDS1268998.1"/>
    </source>
</evidence>
<dbReference type="PANTHER" id="PTHR30336:SF6">
    <property type="entry name" value="INTEGRAL MEMBRANE PROTEIN"/>
    <property type="match status" value="1"/>
</dbReference>
<evidence type="ECO:0000313" key="4">
    <source>
        <dbReference type="Proteomes" id="UP001250214"/>
    </source>
</evidence>
<gene>
    <name evidence="3" type="ORF">RIF23_01675</name>
</gene>
<protein>
    <submittedName>
        <fullName evidence="3">ElyC/SanA/YdcF family protein</fullName>
    </submittedName>
</protein>
<keyword evidence="4" id="KW-1185">Reference proteome</keyword>
<sequence length="237" mass="25248">MRSELGVTVPRRWVTRLGWGLLVLAVTVGITGQVWAYGSSAGDRYPATAEPLPERPTALVLGAGVRDDGRPSGVLAGRLDVARDLYADGHVTTILVTGDNSPAHHHETDTMRDYLVAAGVAPTDINTDPLGLRTWDSCVRAREVFDVHAAVVVSQAFHLPRAVALCQSAGIDAVGVGHSSFDSRPAGTVHGYLREVPARIHALGTVLLRPEPHRGTAAVDRRDPAPATQTTAPWEQI</sequence>
<dbReference type="EMBL" id="JAVLVT010000001">
    <property type="protein sequence ID" value="MDS1268998.1"/>
    <property type="molecule type" value="Genomic_DNA"/>
</dbReference>
<accession>A0ABU2H119</accession>
<dbReference type="RefSeq" id="WP_310910512.1">
    <property type="nucleotide sequence ID" value="NZ_JAVLVT010000001.1"/>
</dbReference>
<dbReference type="PANTHER" id="PTHR30336">
    <property type="entry name" value="INNER MEMBRANE PROTEIN, PROBABLE PERMEASE"/>
    <property type="match status" value="1"/>
</dbReference>
<name>A0ABU2H119_9ACTN</name>
<feature type="compositionally biased region" description="Basic and acidic residues" evidence="1">
    <location>
        <begin position="214"/>
        <end position="224"/>
    </location>
</feature>
<feature type="region of interest" description="Disordered" evidence="1">
    <location>
        <begin position="214"/>
        <end position="237"/>
    </location>
</feature>
<reference evidence="4" key="1">
    <citation type="submission" date="2023-07" db="EMBL/GenBank/DDBJ databases">
        <title>Novel species in the genus Lipingzhangella isolated from Sambhar Salt Lake.</title>
        <authorList>
            <person name="Jiya N."/>
            <person name="Kajale S."/>
            <person name="Sharma A."/>
        </authorList>
    </citation>
    <scope>NUCLEOTIDE SEQUENCE [LARGE SCALE GENOMIC DNA]</scope>
    <source>
        <strain evidence="4">LS1_29</strain>
    </source>
</reference>
<dbReference type="CDD" id="cd06259">
    <property type="entry name" value="YdcF-like"/>
    <property type="match status" value="1"/>
</dbReference>
<feature type="domain" description="DUF218" evidence="2">
    <location>
        <begin position="58"/>
        <end position="173"/>
    </location>
</feature>
<dbReference type="InterPro" id="IPR051599">
    <property type="entry name" value="Cell_Envelope_Assoc"/>
</dbReference>
<proteinExistence type="predicted"/>
<organism evidence="3 4">
    <name type="scientific">Lipingzhangella rawalii</name>
    <dbReference type="NCBI Taxonomy" id="2055835"/>
    <lineage>
        <taxon>Bacteria</taxon>
        <taxon>Bacillati</taxon>
        <taxon>Actinomycetota</taxon>
        <taxon>Actinomycetes</taxon>
        <taxon>Streptosporangiales</taxon>
        <taxon>Nocardiopsidaceae</taxon>
        <taxon>Lipingzhangella</taxon>
    </lineage>
</organism>
<evidence type="ECO:0000256" key="1">
    <source>
        <dbReference type="SAM" id="MobiDB-lite"/>
    </source>
</evidence>
<dbReference type="InterPro" id="IPR003848">
    <property type="entry name" value="DUF218"/>
</dbReference>
<evidence type="ECO:0000259" key="2">
    <source>
        <dbReference type="Pfam" id="PF02698"/>
    </source>
</evidence>
<comment type="caution">
    <text evidence="3">The sequence shown here is derived from an EMBL/GenBank/DDBJ whole genome shotgun (WGS) entry which is preliminary data.</text>
</comment>